<evidence type="ECO:0000313" key="1">
    <source>
        <dbReference type="EnsemblMetazoa" id="GAUT004536-PA"/>
    </source>
</evidence>
<keyword evidence="2" id="KW-1185">Reference proteome</keyword>
<dbReference type="VEuPathDB" id="VectorBase:GAUT004536"/>
<sequence>MWRECDPIQSGKGLPYQTPQYLRRISAAASAAAAAAAAVSLCNRQHSTSSHHPVAVSQQDTDLADKATMTTYLPNDQQQQPIFLNHVLPIIQLSDYEANLNDWLSRIVIFKSDCKCVFGKAAAVGRAMAELRGMTTQFEPNSDLHTQETILTKGK</sequence>
<organism evidence="1 2">
    <name type="scientific">Glossina austeni</name>
    <name type="common">Savannah tsetse fly</name>
    <dbReference type="NCBI Taxonomy" id="7395"/>
    <lineage>
        <taxon>Eukaryota</taxon>
        <taxon>Metazoa</taxon>
        <taxon>Ecdysozoa</taxon>
        <taxon>Arthropoda</taxon>
        <taxon>Hexapoda</taxon>
        <taxon>Insecta</taxon>
        <taxon>Pterygota</taxon>
        <taxon>Neoptera</taxon>
        <taxon>Endopterygota</taxon>
        <taxon>Diptera</taxon>
        <taxon>Brachycera</taxon>
        <taxon>Muscomorpha</taxon>
        <taxon>Hippoboscoidea</taxon>
        <taxon>Glossinidae</taxon>
        <taxon>Glossina</taxon>
    </lineage>
</organism>
<accession>A0A1A9UGX3</accession>
<dbReference type="Proteomes" id="UP000078200">
    <property type="component" value="Unassembled WGS sequence"/>
</dbReference>
<reference evidence="1" key="1">
    <citation type="submission" date="2020-05" db="UniProtKB">
        <authorList>
            <consortium name="EnsemblMetazoa"/>
        </authorList>
    </citation>
    <scope>IDENTIFICATION</scope>
    <source>
        <strain evidence="1">TTRI</strain>
    </source>
</reference>
<evidence type="ECO:0000313" key="2">
    <source>
        <dbReference type="Proteomes" id="UP000078200"/>
    </source>
</evidence>
<dbReference type="EnsemblMetazoa" id="GAUT004536-RA">
    <property type="protein sequence ID" value="GAUT004536-PA"/>
    <property type="gene ID" value="GAUT004536"/>
</dbReference>
<protein>
    <submittedName>
        <fullName evidence="1">Uncharacterized protein</fullName>
    </submittedName>
</protein>
<name>A0A1A9UGX3_GLOAU</name>
<proteinExistence type="predicted"/>
<dbReference type="AlphaFoldDB" id="A0A1A9UGX3"/>